<evidence type="ECO:0000313" key="1">
    <source>
        <dbReference type="EMBL" id="KAJ8119963.1"/>
    </source>
</evidence>
<organism evidence="1 2">
    <name type="scientific">Lasiodiplodia mahajangana</name>
    <dbReference type="NCBI Taxonomy" id="1108764"/>
    <lineage>
        <taxon>Eukaryota</taxon>
        <taxon>Fungi</taxon>
        <taxon>Dikarya</taxon>
        <taxon>Ascomycota</taxon>
        <taxon>Pezizomycotina</taxon>
        <taxon>Dothideomycetes</taxon>
        <taxon>Dothideomycetes incertae sedis</taxon>
        <taxon>Botryosphaeriales</taxon>
        <taxon>Botryosphaeriaceae</taxon>
        <taxon>Lasiodiplodia</taxon>
    </lineage>
</organism>
<dbReference type="EMBL" id="JAPUUL010004240">
    <property type="protein sequence ID" value="KAJ8119963.1"/>
    <property type="molecule type" value="Genomic_DNA"/>
</dbReference>
<dbReference type="Proteomes" id="UP001153332">
    <property type="component" value="Unassembled WGS sequence"/>
</dbReference>
<comment type="caution">
    <text evidence="1">The sequence shown here is derived from an EMBL/GenBank/DDBJ whole genome shotgun (WGS) entry which is preliminary data.</text>
</comment>
<keyword evidence="2" id="KW-1185">Reference proteome</keyword>
<name>A0ACC2IXU0_9PEZI</name>
<proteinExistence type="predicted"/>
<protein>
    <submittedName>
        <fullName evidence="1">Uncharacterized protein</fullName>
    </submittedName>
</protein>
<accession>A0ACC2IXU0</accession>
<gene>
    <name evidence="1" type="ORF">O1611_g10490</name>
</gene>
<reference evidence="1" key="1">
    <citation type="submission" date="2022-12" db="EMBL/GenBank/DDBJ databases">
        <title>Genome Sequence of Lasiodiplodia mahajangana.</title>
        <authorList>
            <person name="Buettner E."/>
        </authorList>
    </citation>
    <scope>NUCLEOTIDE SEQUENCE</scope>
    <source>
        <strain evidence="1">VT137</strain>
    </source>
</reference>
<sequence>MALELVAGHAINNLGLGNVLPARGVAEFNGNTGVLQARAGDTVNIFIDAADAEYQDYEYAASVVNACSDYTVYAVRCTAGSNEICSDGYPVCCARALSLSFSICLTHVLCIPQRNLPR</sequence>
<evidence type="ECO:0000313" key="2">
    <source>
        <dbReference type="Proteomes" id="UP001153332"/>
    </source>
</evidence>